<evidence type="ECO:0000256" key="6">
    <source>
        <dbReference type="SAM" id="Phobius"/>
    </source>
</evidence>
<dbReference type="EMBL" id="SEYY01000807">
    <property type="protein sequence ID" value="KAB7506440.1"/>
    <property type="molecule type" value="Genomic_DNA"/>
</dbReference>
<evidence type="ECO:0000256" key="2">
    <source>
        <dbReference type="ARBA" id="ARBA00022692"/>
    </source>
</evidence>
<dbReference type="InterPro" id="IPR036259">
    <property type="entry name" value="MFS_trans_sf"/>
</dbReference>
<feature type="transmembrane region" description="Helical" evidence="6">
    <location>
        <begin position="259"/>
        <end position="280"/>
    </location>
</feature>
<feature type="transmembrane region" description="Helical" evidence="6">
    <location>
        <begin position="161"/>
        <end position="184"/>
    </location>
</feature>
<dbReference type="PANTHER" id="PTHR10924">
    <property type="entry name" value="MAJOR FACILITATOR SUPERFAMILY PROTEIN-RELATED"/>
    <property type="match status" value="1"/>
</dbReference>
<accession>A0A5N5TJV0</accession>
<feature type="compositionally biased region" description="Basic and acidic residues" evidence="5">
    <location>
        <begin position="319"/>
        <end position="352"/>
    </location>
</feature>
<feature type="region of interest" description="Disordered" evidence="5">
    <location>
        <begin position="311"/>
        <end position="352"/>
    </location>
</feature>
<feature type="transmembrane region" description="Helical" evidence="6">
    <location>
        <begin position="221"/>
        <end position="239"/>
    </location>
</feature>
<dbReference type="OrthoDB" id="422206at2759"/>
<keyword evidence="2 6" id="KW-0812">Transmembrane</keyword>
<dbReference type="Gene3D" id="1.20.1250.20">
    <property type="entry name" value="MFS general substrate transporter like domains"/>
    <property type="match status" value="1"/>
</dbReference>
<dbReference type="GO" id="GO:0022857">
    <property type="term" value="F:transmembrane transporter activity"/>
    <property type="evidence" value="ECO:0007669"/>
    <property type="project" value="InterPro"/>
</dbReference>
<dbReference type="InterPro" id="IPR049680">
    <property type="entry name" value="FLVCR1-2_SLC49-like"/>
</dbReference>
<comment type="caution">
    <text evidence="7">The sequence shown here is derived from an EMBL/GenBank/DDBJ whole genome shotgun (WGS) entry which is preliminary data.</text>
</comment>
<name>A0A5N5TJV0_9CRUS</name>
<reference evidence="7 8" key="1">
    <citation type="journal article" date="2019" name="PLoS Biol.">
        <title>Sex chromosomes control vertical transmission of feminizing Wolbachia symbionts in an isopod.</title>
        <authorList>
            <person name="Becking T."/>
            <person name="Chebbi M.A."/>
            <person name="Giraud I."/>
            <person name="Moumen B."/>
            <person name="Laverre T."/>
            <person name="Caubet Y."/>
            <person name="Peccoud J."/>
            <person name="Gilbert C."/>
            <person name="Cordaux R."/>
        </authorList>
    </citation>
    <scope>NUCLEOTIDE SEQUENCE [LARGE SCALE GENOMIC DNA]</scope>
    <source>
        <strain evidence="7">ANa2</strain>
        <tissue evidence="7">Whole body excluding digestive tract and cuticle</tissue>
    </source>
</reference>
<keyword evidence="4 6" id="KW-0472">Membrane</keyword>
<dbReference type="SUPFAM" id="SSF103473">
    <property type="entry name" value="MFS general substrate transporter"/>
    <property type="match status" value="1"/>
</dbReference>
<dbReference type="PANTHER" id="PTHR10924:SF6">
    <property type="entry name" value="SOLUTE CARRIER FAMILY 49 MEMBER A3"/>
    <property type="match status" value="1"/>
</dbReference>
<evidence type="ECO:0000313" key="7">
    <source>
        <dbReference type="EMBL" id="KAB7506440.1"/>
    </source>
</evidence>
<evidence type="ECO:0000256" key="4">
    <source>
        <dbReference type="ARBA" id="ARBA00023136"/>
    </source>
</evidence>
<evidence type="ECO:0008006" key="9">
    <source>
        <dbReference type="Google" id="ProtNLM"/>
    </source>
</evidence>
<gene>
    <name evidence="7" type="ORF">Anas_06425</name>
</gene>
<keyword evidence="3 6" id="KW-1133">Transmembrane helix</keyword>
<feature type="transmembrane region" description="Helical" evidence="6">
    <location>
        <begin position="196"/>
        <end position="214"/>
    </location>
</feature>
<dbReference type="GO" id="GO:0016020">
    <property type="term" value="C:membrane"/>
    <property type="evidence" value="ECO:0007669"/>
    <property type="project" value="UniProtKB-SubCell"/>
</dbReference>
<keyword evidence="8" id="KW-1185">Reference proteome</keyword>
<proteinExistence type="predicted"/>
<comment type="subcellular location">
    <subcellularLocation>
        <location evidence="1">Membrane</location>
        <topology evidence="1">Multi-pass membrane protein</topology>
    </subcellularLocation>
</comment>
<dbReference type="AlphaFoldDB" id="A0A5N5TJV0"/>
<evidence type="ECO:0000256" key="5">
    <source>
        <dbReference type="SAM" id="MobiDB-lite"/>
    </source>
</evidence>
<protein>
    <recommendedName>
        <fullName evidence="9">Feline leukemia virus subgroup C receptor-related protein 2</fullName>
    </recommendedName>
</protein>
<evidence type="ECO:0000256" key="3">
    <source>
        <dbReference type="ARBA" id="ARBA00022989"/>
    </source>
</evidence>
<organism evidence="7 8">
    <name type="scientific">Armadillidium nasatum</name>
    <dbReference type="NCBI Taxonomy" id="96803"/>
    <lineage>
        <taxon>Eukaryota</taxon>
        <taxon>Metazoa</taxon>
        <taxon>Ecdysozoa</taxon>
        <taxon>Arthropoda</taxon>
        <taxon>Crustacea</taxon>
        <taxon>Multicrustacea</taxon>
        <taxon>Malacostraca</taxon>
        <taxon>Eumalacostraca</taxon>
        <taxon>Peracarida</taxon>
        <taxon>Isopoda</taxon>
        <taxon>Oniscidea</taxon>
        <taxon>Crinocheta</taxon>
        <taxon>Armadillidiidae</taxon>
        <taxon>Armadillidium</taxon>
    </lineage>
</organism>
<dbReference type="Proteomes" id="UP000326759">
    <property type="component" value="Unassembled WGS sequence"/>
</dbReference>
<evidence type="ECO:0000256" key="1">
    <source>
        <dbReference type="ARBA" id="ARBA00004141"/>
    </source>
</evidence>
<dbReference type="InterPro" id="IPR011701">
    <property type="entry name" value="MFS"/>
</dbReference>
<evidence type="ECO:0000313" key="8">
    <source>
        <dbReference type="Proteomes" id="UP000326759"/>
    </source>
</evidence>
<dbReference type="Pfam" id="PF07690">
    <property type="entry name" value="MFS_1"/>
    <property type="match status" value="1"/>
</dbReference>
<sequence length="352" mass="39475">MIEMPSLQSVYQDRFLCANAQCFIIFMSTKISQCWFPESQRGICTTILATANPIGVVVAQISVPLIVEDADDIPLNDLVFLGVAIVNACIMFIFVRRSNPPTPPSYSADASKESRPPYLEQLKSAFTCFPLLASLVRHRWRNRIYSFTCNSHRTNVMSFRLYRGITIALMFLFGFCGAVVAAILLDRTKMYTEITIYFFGAAALSAIVLFEFFLVSDKEAVIIIFAILFGTFGVGLFPVGLELAVEATYPVEESITSAFIYLTGQIIGIVMILGVPALAFERADQTLSICSTDGEYAPLDLHSLVDKIPTKKKQKLKGKRVERINKNKNKKTESQEKKKDQEQKQKQTHEEE</sequence>
<feature type="transmembrane region" description="Helical" evidence="6">
    <location>
        <begin position="78"/>
        <end position="95"/>
    </location>
</feature>